<dbReference type="RefSeq" id="WP_342946534.1">
    <property type="nucleotide sequence ID" value="NZ_JAYMRV010000002.1"/>
</dbReference>
<dbReference type="Proteomes" id="UP001489897">
    <property type="component" value="Unassembled WGS sequence"/>
</dbReference>
<reference evidence="1 2" key="1">
    <citation type="submission" date="2024-01" db="EMBL/GenBank/DDBJ databases">
        <title>The diversity of rhizobia nodulating Mimosa spp. in eleven states of Brazil covering several biomes is determined by host plant, location, and edaphic factors.</title>
        <authorList>
            <person name="Rouws L."/>
            <person name="Barauna A."/>
            <person name="Beukes C."/>
            <person name="De Faria S.M."/>
            <person name="Gross E."/>
            <person name="Dos Reis Junior F.B."/>
            <person name="Simon M."/>
            <person name="Maluk M."/>
            <person name="Odee D.W."/>
            <person name="Kenicer G."/>
            <person name="Young J.P.W."/>
            <person name="Reis V.M."/>
            <person name="Zilli J."/>
            <person name="James E.K."/>
        </authorList>
    </citation>
    <scope>NUCLEOTIDE SEQUENCE [LARGE SCALE GENOMIC DNA]</scope>
    <source>
        <strain evidence="1 2">JPY167</strain>
    </source>
</reference>
<gene>
    <name evidence="1" type="ORF">VSR73_09095</name>
</gene>
<accession>A0ABU9RMC5</accession>
<evidence type="ECO:0000313" key="1">
    <source>
        <dbReference type="EMBL" id="MEM5421213.1"/>
    </source>
</evidence>
<evidence type="ECO:0000313" key="2">
    <source>
        <dbReference type="Proteomes" id="UP001489897"/>
    </source>
</evidence>
<sequence>MKDNKPAQAFYVERGFQADGSVRAIEIGGAALTEVRLKGRIGE</sequence>
<comment type="caution">
    <text evidence="1">The sequence shown here is derived from an EMBL/GenBank/DDBJ whole genome shotgun (WGS) entry which is preliminary data.</text>
</comment>
<protein>
    <submittedName>
        <fullName evidence="1">Uncharacterized protein</fullName>
    </submittedName>
</protein>
<dbReference type="EMBL" id="JAYMRV010000002">
    <property type="protein sequence ID" value="MEM5421213.1"/>
    <property type="molecule type" value="Genomic_DNA"/>
</dbReference>
<organism evidence="1 2">
    <name type="scientific">Paraburkholderia ferrariae</name>
    <dbReference type="NCBI Taxonomy" id="386056"/>
    <lineage>
        <taxon>Bacteria</taxon>
        <taxon>Pseudomonadati</taxon>
        <taxon>Pseudomonadota</taxon>
        <taxon>Betaproteobacteria</taxon>
        <taxon>Burkholderiales</taxon>
        <taxon>Burkholderiaceae</taxon>
        <taxon>Paraburkholderia</taxon>
    </lineage>
</organism>
<keyword evidence="2" id="KW-1185">Reference proteome</keyword>
<proteinExistence type="predicted"/>
<name>A0ABU9RMC5_9BURK</name>